<reference evidence="2 3" key="1">
    <citation type="submission" date="2019-10" db="EMBL/GenBank/DDBJ databases">
        <title>Bacillus from the desert of Cuatro Cinegas, Coahuila.</title>
        <authorList>
            <person name="Olmedo-Alvarez G."/>
            <person name="Saldana S."/>
            <person name="Barcelo D."/>
        </authorList>
    </citation>
    <scope>NUCLEOTIDE SEQUENCE [LARGE SCALE GENOMIC DNA]</scope>
    <source>
        <strain evidence="2 3">CH417_13T</strain>
    </source>
</reference>
<keyword evidence="1" id="KW-0472">Membrane</keyword>
<sequence length="64" mass="7351">MVFCRAICVFKVSANFITVFFFFCLLLHEYGLNLVNEIIVLLGASTSWKMRGTGILHDFVELYV</sequence>
<feature type="transmembrane region" description="Helical" evidence="1">
    <location>
        <begin position="7"/>
        <end position="28"/>
    </location>
</feature>
<comment type="caution">
    <text evidence="2">The sequence shown here is derived from an EMBL/GenBank/DDBJ whole genome shotgun (WGS) entry which is preliminary data.</text>
</comment>
<dbReference type="AlphaFoldDB" id="A0A9W7QHW7"/>
<accession>A0A9W7QHW7</accession>
<evidence type="ECO:0000313" key="2">
    <source>
        <dbReference type="EMBL" id="KAB2397739.1"/>
    </source>
</evidence>
<name>A0A9W7QHW7_BACCE</name>
<dbReference type="Proteomes" id="UP000475765">
    <property type="component" value="Unassembled WGS sequence"/>
</dbReference>
<gene>
    <name evidence="2" type="ORF">F8172_09815</name>
</gene>
<keyword evidence="1" id="KW-0812">Transmembrane</keyword>
<dbReference type="EMBL" id="WBPP01000009">
    <property type="protein sequence ID" value="KAB2397739.1"/>
    <property type="molecule type" value="Genomic_DNA"/>
</dbReference>
<protein>
    <submittedName>
        <fullName evidence="2">Uncharacterized protein</fullName>
    </submittedName>
</protein>
<evidence type="ECO:0000256" key="1">
    <source>
        <dbReference type="SAM" id="Phobius"/>
    </source>
</evidence>
<evidence type="ECO:0000313" key="3">
    <source>
        <dbReference type="Proteomes" id="UP000475765"/>
    </source>
</evidence>
<keyword evidence="1" id="KW-1133">Transmembrane helix</keyword>
<organism evidence="2 3">
    <name type="scientific">Bacillus cereus</name>
    <dbReference type="NCBI Taxonomy" id="1396"/>
    <lineage>
        <taxon>Bacteria</taxon>
        <taxon>Bacillati</taxon>
        <taxon>Bacillota</taxon>
        <taxon>Bacilli</taxon>
        <taxon>Bacillales</taxon>
        <taxon>Bacillaceae</taxon>
        <taxon>Bacillus</taxon>
        <taxon>Bacillus cereus group</taxon>
    </lineage>
</organism>
<proteinExistence type="predicted"/>